<sequence length="599" mass="61331">MGVSNLARDMVPSTSGRLSLAVEAMGRAAPGISALFARSFASLVGSGIPSPRPDVALQLSTPHGGHVNRMINTAETILELDYVLHKFRKLLRPANIGAATMKLEHLRRYEQSTPHSHKVLRVAAELHKYVDTYSYRLSLTQVANVVRGMSSAQYRLPPDLLVRLAAGLVAEGGAALRYAADSELRDVFYGFAGQGFTNPLFWSRLCAAVLPRLDHSFDPNNLPGLLRALEMAQQLPAPTPMRQGAAASREEGGGSGGGGSGSGSGSAEMSPQVLVARAALRLMAGSLERLQPGRLADAAGLLVTVGPQLDAVQVDEQLVARVQVAAMPFLPSLNPNQLTSLMLALLRLHQTTAAAPAASAAAAAAAPPPPLPEVLLTAAEPHLRAAVPSMQLLHVKRAVQALAPSVAPSLTQGSAAPAAPPPLAALLNMLARRAAQLLPTAAELAAGAPRQLTRGTLAHVPRGGKGAGSVMAAAARAGDPRVALDTPLLGLVEGLVRAYSRALETAAGGGGAATADARKARRLLMPDVAVLFERVAVVAAAGGARGLLGEEQRLSLAVRLPLLLAEDDALMAPLMLPAAAGAGGGGGAAALGGGAVAGR</sequence>
<reference evidence="2 3" key="1">
    <citation type="journal article" date="2023" name="Commun. Biol.">
        <title>Reorganization of the ancestral sex-determining regions during the evolution of trioecy in Pleodorina starrii.</title>
        <authorList>
            <person name="Takahashi K."/>
            <person name="Suzuki S."/>
            <person name="Kawai-Toyooka H."/>
            <person name="Yamamoto K."/>
            <person name="Hamaji T."/>
            <person name="Ootsuki R."/>
            <person name="Yamaguchi H."/>
            <person name="Kawachi M."/>
            <person name="Higashiyama T."/>
            <person name="Nozaki H."/>
        </authorList>
    </citation>
    <scope>NUCLEOTIDE SEQUENCE [LARGE SCALE GENOMIC DNA]</scope>
    <source>
        <strain evidence="2 3">NIES-4479</strain>
    </source>
</reference>
<protein>
    <submittedName>
        <fullName evidence="2">Uncharacterized protein</fullName>
    </submittedName>
</protein>
<comment type="caution">
    <text evidence="2">The sequence shown here is derived from an EMBL/GenBank/DDBJ whole genome shotgun (WGS) entry which is preliminary data.</text>
</comment>
<proteinExistence type="predicted"/>
<dbReference type="AlphaFoldDB" id="A0A9W6BG59"/>
<feature type="region of interest" description="Disordered" evidence="1">
    <location>
        <begin position="238"/>
        <end position="268"/>
    </location>
</feature>
<feature type="compositionally biased region" description="Gly residues" evidence="1">
    <location>
        <begin position="253"/>
        <end position="264"/>
    </location>
</feature>
<dbReference type="Proteomes" id="UP001165080">
    <property type="component" value="Unassembled WGS sequence"/>
</dbReference>
<keyword evidence="3" id="KW-1185">Reference proteome</keyword>
<name>A0A9W6BG59_9CHLO</name>
<evidence type="ECO:0000313" key="3">
    <source>
        <dbReference type="Proteomes" id="UP001165080"/>
    </source>
</evidence>
<organism evidence="2 3">
    <name type="scientific">Pleodorina starrii</name>
    <dbReference type="NCBI Taxonomy" id="330485"/>
    <lineage>
        <taxon>Eukaryota</taxon>
        <taxon>Viridiplantae</taxon>
        <taxon>Chlorophyta</taxon>
        <taxon>core chlorophytes</taxon>
        <taxon>Chlorophyceae</taxon>
        <taxon>CS clade</taxon>
        <taxon>Chlamydomonadales</taxon>
        <taxon>Volvocaceae</taxon>
        <taxon>Pleodorina</taxon>
    </lineage>
</organism>
<evidence type="ECO:0000313" key="2">
    <source>
        <dbReference type="EMBL" id="GLC51175.1"/>
    </source>
</evidence>
<dbReference type="EMBL" id="BRXU01000004">
    <property type="protein sequence ID" value="GLC51175.1"/>
    <property type="molecule type" value="Genomic_DNA"/>
</dbReference>
<dbReference type="OrthoDB" id="547048at2759"/>
<accession>A0A9W6BG59</accession>
<gene>
    <name evidence="2" type="primary">PLEST007250</name>
    <name evidence="2" type="ORF">PLESTB_000474100</name>
</gene>
<evidence type="ECO:0000256" key="1">
    <source>
        <dbReference type="SAM" id="MobiDB-lite"/>
    </source>
</evidence>